<accession>C5DDI6</accession>
<dbReference type="GeneID" id="8291143"/>
<dbReference type="Gene3D" id="3.10.20.90">
    <property type="entry name" value="Phosphatidylinositol 3-kinase Catalytic Subunit, Chain A, domain 1"/>
    <property type="match status" value="2"/>
</dbReference>
<dbReference type="SMART" id="SM00166">
    <property type="entry name" value="UBX"/>
    <property type="match status" value="1"/>
</dbReference>
<gene>
    <name evidence="3" type="ordered locus">KLTH0C01276g</name>
</gene>
<dbReference type="AlphaFoldDB" id="C5DDI6"/>
<evidence type="ECO:0000313" key="4">
    <source>
        <dbReference type="Proteomes" id="UP000002036"/>
    </source>
</evidence>
<dbReference type="PANTHER" id="PTHR46467">
    <property type="entry name" value="TETHER CONTAINING UBX DOMAIN FOR GLUT4"/>
    <property type="match status" value="1"/>
</dbReference>
<keyword evidence="4" id="KW-1185">Reference proteome</keyword>
<dbReference type="InterPro" id="IPR001012">
    <property type="entry name" value="UBX_dom"/>
</dbReference>
<dbReference type="OMA" id="FPDRTHI"/>
<dbReference type="eggNOG" id="KOG2699">
    <property type="taxonomic scope" value="Eukaryota"/>
</dbReference>
<dbReference type="InterPro" id="IPR029071">
    <property type="entry name" value="Ubiquitin-like_domsf"/>
</dbReference>
<reference evidence="3 4" key="1">
    <citation type="journal article" date="2009" name="Genome Res.">
        <title>Comparative genomics of protoploid Saccharomycetaceae.</title>
        <authorList>
            <consortium name="The Genolevures Consortium"/>
            <person name="Souciet J.-L."/>
            <person name="Dujon B."/>
            <person name="Gaillardin C."/>
            <person name="Johnston M."/>
            <person name="Baret P.V."/>
            <person name="Cliften P."/>
            <person name="Sherman D.J."/>
            <person name="Weissenbach J."/>
            <person name="Westhof E."/>
            <person name="Wincker P."/>
            <person name="Jubin C."/>
            <person name="Poulain J."/>
            <person name="Barbe V."/>
            <person name="Segurens B."/>
            <person name="Artiguenave F."/>
            <person name="Anthouard V."/>
            <person name="Vacherie B."/>
            <person name="Val M.-E."/>
            <person name="Fulton R.S."/>
            <person name="Minx P."/>
            <person name="Wilson R."/>
            <person name="Durrens P."/>
            <person name="Jean G."/>
            <person name="Marck C."/>
            <person name="Martin T."/>
            <person name="Nikolski M."/>
            <person name="Rolland T."/>
            <person name="Seret M.-L."/>
            <person name="Casaregola S."/>
            <person name="Despons L."/>
            <person name="Fairhead C."/>
            <person name="Fischer G."/>
            <person name="Lafontaine I."/>
            <person name="Leh V."/>
            <person name="Lemaire M."/>
            <person name="de Montigny J."/>
            <person name="Neuveglise C."/>
            <person name="Thierry A."/>
            <person name="Blanc-Lenfle I."/>
            <person name="Bleykasten C."/>
            <person name="Diffels J."/>
            <person name="Fritsch E."/>
            <person name="Frangeul L."/>
            <person name="Goeffon A."/>
            <person name="Jauniaux N."/>
            <person name="Kachouri-Lafond R."/>
            <person name="Payen C."/>
            <person name="Potier S."/>
            <person name="Pribylova L."/>
            <person name="Ozanne C."/>
            <person name="Richard G.-F."/>
            <person name="Sacerdot C."/>
            <person name="Straub M.-L."/>
            <person name="Talla E."/>
        </authorList>
    </citation>
    <scope>NUCLEOTIDE SEQUENCE [LARGE SCALE GENOMIC DNA]</scope>
    <source>
        <strain evidence="4">ATCC 56472 / CBS 6340 / NRRL Y-8284</strain>
    </source>
</reference>
<sequence>MSLVSVVYKFSTYKAKAEPGCVLNEVLQKSVVHFKVESENKSWILTHHGKELPLTVPLRLLNLPKGAKLELNHCIEKAASEAKMFRVKFQVLGRGVEVVAVQQSDSIIKTIENICEKNSWTLDPQVLKLQCFSKVWNYEALVTASFAHLGILEDVAVRLTISNSVVPAKPSVEKTPSLVEYKKDHTPPQIAEKPLLHEVLAYVPNETPSTATKQNVADEDYEVSIGQFKSYQRTISKSAGSNELLTKRMREEQENAKKHVIDQCNIRVRFPDRACIDINFNPDETMNLVYEAIKRCLADRTVSFRLYYSHPHKEIEDSEAKLVADLGFGSKTLLVFETNHKGPYLKEELLQKAKTLADAQSAALQEQRGSRTNELGEETSHAQSNKVGESSVKSSAGLRMGQKPKWLKLGKK</sequence>
<name>C5DDI6_LACTC</name>
<feature type="compositionally biased region" description="Polar residues" evidence="1">
    <location>
        <begin position="381"/>
        <end position="394"/>
    </location>
</feature>
<dbReference type="HOGENOM" id="CLU_667421_0_0_1"/>
<dbReference type="FunCoup" id="C5DDI6">
    <property type="interactions" value="52"/>
</dbReference>
<evidence type="ECO:0000259" key="2">
    <source>
        <dbReference type="PROSITE" id="PS50033"/>
    </source>
</evidence>
<dbReference type="GO" id="GO:0005737">
    <property type="term" value="C:cytoplasm"/>
    <property type="evidence" value="ECO:0007669"/>
    <property type="project" value="TreeGrafter"/>
</dbReference>
<dbReference type="EMBL" id="CU928167">
    <property type="protein sequence ID" value="CAR21847.1"/>
    <property type="molecule type" value="Genomic_DNA"/>
</dbReference>
<dbReference type="InParanoid" id="C5DDI6"/>
<dbReference type="Pfam" id="PF00789">
    <property type="entry name" value="UBX"/>
    <property type="match status" value="1"/>
</dbReference>
<feature type="region of interest" description="Disordered" evidence="1">
    <location>
        <begin position="360"/>
        <end position="412"/>
    </location>
</feature>
<dbReference type="GO" id="GO:0005634">
    <property type="term" value="C:nucleus"/>
    <property type="evidence" value="ECO:0007669"/>
    <property type="project" value="TreeGrafter"/>
</dbReference>
<dbReference type="STRING" id="559295.C5DDI6"/>
<feature type="domain" description="UBX" evidence="2">
    <location>
        <begin position="259"/>
        <end position="336"/>
    </location>
</feature>
<dbReference type="OrthoDB" id="440781at2759"/>
<dbReference type="GO" id="GO:0006886">
    <property type="term" value="P:intracellular protein transport"/>
    <property type="evidence" value="ECO:0007669"/>
    <property type="project" value="TreeGrafter"/>
</dbReference>
<dbReference type="Proteomes" id="UP000002036">
    <property type="component" value="Chromosome C"/>
</dbReference>
<evidence type="ECO:0000256" key="1">
    <source>
        <dbReference type="SAM" id="MobiDB-lite"/>
    </source>
</evidence>
<protein>
    <submittedName>
        <fullName evidence="3">KLTH0C01276p</fullName>
    </submittedName>
</protein>
<evidence type="ECO:0000313" key="3">
    <source>
        <dbReference type="EMBL" id="CAR21847.1"/>
    </source>
</evidence>
<proteinExistence type="predicted"/>
<dbReference type="InterPro" id="IPR021569">
    <property type="entry name" value="TUG-UBL1"/>
</dbReference>
<dbReference type="RefSeq" id="XP_002552285.1">
    <property type="nucleotide sequence ID" value="XM_002552239.1"/>
</dbReference>
<dbReference type="KEGG" id="lth:KLTH0C01276g"/>
<dbReference type="Pfam" id="PF11470">
    <property type="entry name" value="TUG-UBL1"/>
    <property type="match status" value="1"/>
</dbReference>
<dbReference type="GO" id="GO:0012506">
    <property type="term" value="C:vesicle membrane"/>
    <property type="evidence" value="ECO:0007669"/>
    <property type="project" value="TreeGrafter"/>
</dbReference>
<dbReference type="PROSITE" id="PS50033">
    <property type="entry name" value="UBX"/>
    <property type="match status" value="1"/>
</dbReference>
<dbReference type="PANTHER" id="PTHR46467:SF1">
    <property type="entry name" value="TETHER CONTAINING UBX DOMAIN FOR GLUT4"/>
    <property type="match status" value="1"/>
</dbReference>
<dbReference type="SUPFAM" id="SSF54236">
    <property type="entry name" value="Ubiquitin-like"/>
    <property type="match status" value="2"/>
</dbReference>
<organism evidence="3 4">
    <name type="scientific">Lachancea thermotolerans (strain ATCC 56472 / CBS 6340 / NRRL Y-8284)</name>
    <name type="common">Yeast</name>
    <name type="synonym">Kluyveromyces thermotolerans</name>
    <dbReference type="NCBI Taxonomy" id="559295"/>
    <lineage>
        <taxon>Eukaryota</taxon>
        <taxon>Fungi</taxon>
        <taxon>Dikarya</taxon>
        <taxon>Ascomycota</taxon>
        <taxon>Saccharomycotina</taxon>
        <taxon>Saccharomycetes</taxon>
        <taxon>Saccharomycetales</taxon>
        <taxon>Saccharomycetaceae</taxon>
        <taxon>Lachancea</taxon>
    </lineage>
</organism>